<protein>
    <submittedName>
        <fullName evidence="7">OBI1-like protein</fullName>
    </submittedName>
</protein>
<evidence type="ECO:0000256" key="2">
    <source>
        <dbReference type="ARBA" id="ARBA00022833"/>
    </source>
</evidence>
<feature type="compositionally biased region" description="Low complexity" evidence="5">
    <location>
        <begin position="803"/>
        <end position="817"/>
    </location>
</feature>
<accession>A0ABY7DST8</accession>
<feature type="region of interest" description="Disordered" evidence="5">
    <location>
        <begin position="1038"/>
        <end position="1057"/>
    </location>
</feature>
<feature type="region of interest" description="Disordered" evidence="5">
    <location>
        <begin position="803"/>
        <end position="948"/>
    </location>
</feature>
<organism evidence="7 8">
    <name type="scientific">Mya arenaria</name>
    <name type="common">Soft-shell clam</name>
    <dbReference type="NCBI Taxonomy" id="6604"/>
    <lineage>
        <taxon>Eukaryota</taxon>
        <taxon>Metazoa</taxon>
        <taxon>Spiralia</taxon>
        <taxon>Lophotrochozoa</taxon>
        <taxon>Mollusca</taxon>
        <taxon>Bivalvia</taxon>
        <taxon>Autobranchia</taxon>
        <taxon>Heteroconchia</taxon>
        <taxon>Euheterodonta</taxon>
        <taxon>Imparidentia</taxon>
        <taxon>Neoheterodontei</taxon>
        <taxon>Myida</taxon>
        <taxon>Myoidea</taxon>
        <taxon>Myidae</taxon>
        <taxon>Mya</taxon>
    </lineage>
</organism>
<feature type="region of interest" description="Disordered" evidence="5">
    <location>
        <begin position="250"/>
        <end position="358"/>
    </location>
</feature>
<feature type="compositionally biased region" description="Basic and acidic residues" evidence="5">
    <location>
        <begin position="312"/>
        <end position="339"/>
    </location>
</feature>
<dbReference type="InterPro" id="IPR001841">
    <property type="entry name" value="Znf_RING"/>
</dbReference>
<evidence type="ECO:0000256" key="4">
    <source>
        <dbReference type="SAM" id="Coils"/>
    </source>
</evidence>
<feature type="compositionally biased region" description="Polar residues" evidence="5">
    <location>
        <begin position="865"/>
        <end position="901"/>
    </location>
</feature>
<keyword evidence="1 3" id="KW-0479">Metal-binding</keyword>
<evidence type="ECO:0000256" key="1">
    <source>
        <dbReference type="ARBA" id="ARBA00022771"/>
    </source>
</evidence>
<dbReference type="InterPro" id="IPR013083">
    <property type="entry name" value="Znf_RING/FYVE/PHD"/>
</dbReference>
<dbReference type="Pfam" id="PF13923">
    <property type="entry name" value="zf-C3HC4_2"/>
    <property type="match status" value="1"/>
</dbReference>
<evidence type="ECO:0000256" key="3">
    <source>
        <dbReference type="PROSITE-ProRule" id="PRU00175"/>
    </source>
</evidence>
<dbReference type="CDD" id="cd16562">
    <property type="entry name" value="RING-HC_RNF219"/>
    <property type="match status" value="1"/>
</dbReference>
<evidence type="ECO:0000259" key="6">
    <source>
        <dbReference type="PROSITE" id="PS50089"/>
    </source>
</evidence>
<feature type="compositionally biased region" description="Polar residues" evidence="5">
    <location>
        <begin position="925"/>
        <end position="946"/>
    </location>
</feature>
<dbReference type="PANTHER" id="PTHR14609:SF1">
    <property type="entry name" value="ORC UBIQUITIN LIGASE 1"/>
    <property type="match status" value="1"/>
</dbReference>
<dbReference type="InterPro" id="IPR039209">
    <property type="entry name" value="OBI1"/>
</dbReference>
<feature type="region of interest" description="Disordered" evidence="5">
    <location>
        <begin position="460"/>
        <end position="531"/>
    </location>
</feature>
<sequence length="1165" mass="127362">MAAEVNARHNRQQTIAFTLPISCQICLGKVKNPVLCPNQHVFCGPCMEVWLQKNKQCPACRVAMTSTKKIIGGLSEQDEDPDKLTNPELRKARFDILYKEYENEFERMSSEILLLKTENQILKQQTRKDGLTPSRPGDSDGGKNKDTSHLLALTKKLQDATKLYEKVKTDLTRLKQENTNLKDENLSLNRENQHVRQELAGRSPHRYGRITVSTLESKLASAEKDVTRLTKALERSDKYIEELEAELEGYRGGKPGASKRHNSATDRDDKDKYLTNGDVLSRKYSSDSKVPQARDYGVREDNPSRRQLFSGDKGDKPASGERSKYSYERNGDFNDDMHAGKSQTSKSNGANGGKKRVTFDLDKNTNSAISFDLELPSPLKNSANASSLANGRASPVKGVLKKSGNGKSGSGDQSSDGYSTDMSKTLEDSLSDSYKYSADKYSGSKDDDLLYLRKRTKEKDYSSDVYSKPRRKYSVDDSVLSEPSDLEIRNARDKNYSSKRSEDYDRDRLTGKKSDTDYRSHNRQTDKLDELDRHDLDDTQYIESELDELNISLTPEFTDCMKILNRAEKNVNTRDSDTEDYTSRYRSTVDTDMDAALRASTGSIGYRSGARATADDGLYKPDTNTDRFASSLDSYSRGRHVRSGSLDNLLMDQNTDNDSYRPGSALGTTTSLYPPTSQSKYSSGLTTGRTTLTRTPSLDNLLLARQSTGHMNKYSAVEDSLGLGGRPGYLGQRLFRGEKDTAGDGHLSTGMSSTTVQQPLTAKHDILATQVTGTGDRLSSAGDKISSYDPVLDARSRVYSTGDAGSTIGAGSSSISDVSRKLPPSGRQTPTLASSSSGLDFDKLTSTGRIAPTIPTHSEYMGYTKPSTEKYSMSGSGRSTPTLTSQSDYTGQSNTGMSQYTDYRASGPSSLPADLTQKPPISGRSYATSYSNQAPPYQSTSLASTNPGGGYSSLPSYSGSGLDSAPYSTNLDTNKYTSSTTLSGRTTDTVGDKNDFVPSSNYRSDSNYSASGNHAYNDLNYKDGTDFSKFSTKVGASSSSSSYAIQPPPSSNPLSASSAGLSSYSSSYLPTSSLASSTSYATSHSVPITHSSSSYTASNPASNAYMSKPLDPITETGHYSYVSNMSADFSSKNDTLALPEPKRKLFETTDDLEMSMSPIKSNRRY</sequence>
<dbReference type="PANTHER" id="PTHR14609">
    <property type="entry name" value="RING FINGER PROTEIN 219"/>
    <property type="match status" value="1"/>
</dbReference>
<dbReference type="Gene3D" id="3.30.40.10">
    <property type="entry name" value="Zinc/RING finger domain, C3HC4 (zinc finger)"/>
    <property type="match status" value="1"/>
</dbReference>
<feature type="compositionally biased region" description="Polar residues" evidence="5">
    <location>
        <begin position="666"/>
        <end position="681"/>
    </location>
</feature>
<evidence type="ECO:0000313" key="8">
    <source>
        <dbReference type="Proteomes" id="UP001164746"/>
    </source>
</evidence>
<evidence type="ECO:0000256" key="5">
    <source>
        <dbReference type="SAM" id="MobiDB-lite"/>
    </source>
</evidence>
<dbReference type="InterPro" id="IPR035691">
    <property type="entry name" value="OBI1_RING-HC"/>
</dbReference>
<feature type="compositionally biased region" description="Polar residues" evidence="5">
    <location>
        <begin position="826"/>
        <end position="848"/>
    </location>
</feature>
<feature type="region of interest" description="Disordered" evidence="5">
    <location>
        <begin position="124"/>
        <end position="146"/>
    </location>
</feature>
<feature type="compositionally biased region" description="Basic and acidic residues" evidence="5">
    <location>
        <begin position="263"/>
        <end position="273"/>
    </location>
</feature>
<reference evidence="7" key="1">
    <citation type="submission" date="2022-11" db="EMBL/GenBank/DDBJ databases">
        <title>Centuries of genome instability and evolution in soft-shell clam transmissible cancer (bioRxiv).</title>
        <authorList>
            <person name="Hart S.F.M."/>
            <person name="Yonemitsu M.A."/>
            <person name="Giersch R.M."/>
            <person name="Beal B.F."/>
            <person name="Arriagada G."/>
            <person name="Davis B.W."/>
            <person name="Ostrander E.A."/>
            <person name="Goff S.P."/>
            <person name="Metzger M.J."/>
        </authorList>
    </citation>
    <scope>NUCLEOTIDE SEQUENCE</scope>
    <source>
        <strain evidence="7">MELC-2E11</strain>
        <tissue evidence="7">Siphon/mantle</tissue>
    </source>
</reference>
<keyword evidence="4" id="KW-0175">Coiled coil</keyword>
<evidence type="ECO:0000313" key="7">
    <source>
        <dbReference type="EMBL" id="WAQ99681.1"/>
    </source>
</evidence>
<feature type="region of interest" description="Disordered" evidence="5">
    <location>
        <begin position="971"/>
        <end position="1011"/>
    </location>
</feature>
<keyword evidence="8" id="KW-1185">Reference proteome</keyword>
<feature type="compositionally biased region" description="Basic and acidic residues" evidence="5">
    <location>
        <begin position="486"/>
        <end position="531"/>
    </location>
</feature>
<keyword evidence="2" id="KW-0862">Zinc</keyword>
<feature type="compositionally biased region" description="Basic and acidic residues" evidence="5">
    <location>
        <begin position="137"/>
        <end position="146"/>
    </location>
</feature>
<feature type="domain" description="RING-type" evidence="6">
    <location>
        <begin position="23"/>
        <end position="61"/>
    </location>
</feature>
<feature type="region of interest" description="Disordered" evidence="5">
    <location>
        <begin position="384"/>
        <end position="424"/>
    </location>
</feature>
<keyword evidence="1 3" id="KW-0863">Zinc-finger</keyword>
<dbReference type="EMBL" id="CP111014">
    <property type="protein sequence ID" value="WAQ99681.1"/>
    <property type="molecule type" value="Genomic_DNA"/>
</dbReference>
<dbReference type="PROSITE" id="PS50089">
    <property type="entry name" value="ZF_RING_2"/>
    <property type="match status" value="1"/>
</dbReference>
<feature type="compositionally biased region" description="Low complexity" evidence="5">
    <location>
        <begin position="682"/>
        <end position="693"/>
    </location>
</feature>
<proteinExistence type="predicted"/>
<gene>
    <name evidence="7" type="ORF">MAR_024054</name>
</gene>
<feature type="compositionally biased region" description="Polar residues" evidence="5">
    <location>
        <begin position="997"/>
        <end position="1011"/>
    </location>
</feature>
<feature type="compositionally biased region" description="Low complexity" evidence="5">
    <location>
        <begin position="397"/>
        <end position="421"/>
    </location>
</feature>
<dbReference type="Proteomes" id="UP001164746">
    <property type="component" value="Chromosome 3"/>
</dbReference>
<dbReference type="SUPFAM" id="SSF57850">
    <property type="entry name" value="RING/U-box"/>
    <property type="match status" value="1"/>
</dbReference>
<feature type="region of interest" description="Disordered" evidence="5">
    <location>
        <begin position="646"/>
        <end position="693"/>
    </location>
</feature>
<feature type="compositionally biased region" description="Polar residues" evidence="5">
    <location>
        <begin position="971"/>
        <end position="989"/>
    </location>
</feature>
<name>A0ABY7DST8_MYAAR</name>
<feature type="coiled-coil region" evidence="4">
    <location>
        <begin position="150"/>
        <end position="246"/>
    </location>
</feature>